<dbReference type="KEGG" id="rhoz:GXP67_04990"/>
<dbReference type="AlphaFoldDB" id="A0A6C0GDN1"/>
<name>A0A6C0GDN1_9BACT</name>
<dbReference type="Pfam" id="PF04338">
    <property type="entry name" value="DUF481"/>
    <property type="match status" value="1"/>
</dbReference>
<accession>A0A6C0GDN1</accession>
<reference evidence="1 2" key="1">
    <citation type="submission" date="2020-01" db="EMBL/GenBank/DDBJ databases">
        <authorList>
            <person name="Kim M.K."/>
        </authorList>
    </citation>
    <scope>NUCLEOTIDE SEQUENCE [LARGE SCALE GENOMIC DNA]</scope>
    <source>
        <strain evidence="1 2">172606-1</strain>
    </source>
</reference>
<dbReference type="Proteomes" id="UP000480178">
    <property type="component" value="Chromosome"/>
</dbReference>
<dbReference type="RefSeq" id="WP_162442139.1">
    <property type="nucleotide sequence ID" value="NZ_CP048222.1"/>
</dbReference>
<organism evidence="1 2">
    <name type="scientific">Rhodocytophaga rosea</name>
    <dbReference type="NCBI Taxonomy" id="2704465"/>
    <lineage>
        <taxon>Bacteria</taxon>
        <taxon>Pseudomonadati</taxon>
        <taxon>Bacteroidota</taxon>
        <taxon>Cytophagia</taxon>
        <taxon>Cytophagales</taxon>
        <taxon>Rhodocytophagaceae</taxon>
        <taxon>Rhodocytophaga</taxon>
    </lineage>
</organism>
<proteinExistence type="predicted"/>
<evidence type="ECO:0000313" key="2">
    <source>
        <dbReference type="Proteomes" id="UP000480178"/>
    </source>
</evidence>
<sequence>MFTPAYLRRIIPSSRQFYGLCISFLICFSASGQILNIEKDRIDSDTANVWLGNIGLTFNTRSQQVQVLTFNAFSNVVYLSRKHSYIFISNNNLIRIKGQDVISDGYGHFRIHFLRRKKLSAETFAQAQYDESRGMHERELAGAGIRYHIHHSDQLNLAAGLGAMYEHERWALEGNDSTTSVVKSTNYFSLHWKISKHAEFNFINYYQARFSAFFHPRIISDASLIISINRHFAFTTRFVATYDALPVIPVNKYVYSLTNGLVFRF</sequence>
<dbReference type="InterPro" id="IPR007433">
    <property type="entry name" value="DUF481"/>
</dbReference>
<dbReference type="EMBL" id="CP048222">
    <property type="protein sequence ID" value="QHT66066.1"/>
    <property type="molecule type" value="Genomic_DNA"/>
</dbReference>
<protein>
    <submittedName>
        <fullName evidence="1">DUF481 domain-containing protein</fullName>
    </submittedName>
</protein>
<keyword evidence="2" id="KW-1185">Reference proteome</keyword>
<gene>
    <name evidence="1" type="ORF">GXP67_04990</name>
</gene>
<evidence type="ECO:0000313" key="1">
    <source>
        <dbReference type="EMBL" id="QHT66066.1"/>
    </source>
</evidence>